<comment type="caution">
    <text evidence="2">The sequence shown here is derived from an EMBL/GenBank/DDBJ whole genome shotgun (WGS) entry which is preliminary data.</text>
</comment>
<gene>
    <name evidence="2" type="ORF">F444_03729</name>
</gene>
<feature type="region of interest" description="Disordered" evidence="1">
    <location>
        <begin position="1"/>
        <end position="21"/>
    </location>
</feature>
<name>A0A081AT49_PHYNI</name>
<dbReference type="AlphaFoldDB" id="A0A081AT49"/>
<dbReference type="EMBL" id="ANJA01000757">
    <property type="protein sequence ID" value="ETO82060.1"/>
    <property type="molecule type" value="Genomic_DNA"/>
</dbReference>
<dbReference type="OrthoDB" id="115305at2759"/>
<dbReference type="Proteomes" id="UP000028582">
    <property type="component" value="Unassembled WGS sequence"/>
</dbReference>
<reference evidence="2 3" key="1">
    <citation type="submission" date="2013-11" db="EMBL/GenBank/DDBJ databases">
        <title>The Genome Sequence of Phytophthora parasitica P1976.</title>
        <authorList>
            <consortium name="The Broad Institute Genomics Platform"/>
            <person name="Russ C."/>
            <person name="Tyler B."/>
            <person name="Panabieres F."/>
            <person name="Shan W."/>
            <person name="Tripathy S."/>
            <person name="Grunwald N."/>
            <person name="Machado M."/>
            <person name="Johnson C.S."/>
            <person name="Walker B."/>
            <person name="Young S."/>
            <person name="Zeng Q."/>
            <person name="Gargeya S."/>
            <person name="Fitzgerald M."/>
            <person name="Haas B."/>
            <person name="Abouelleil A."/>
            <person name="Allen A.W."/>
            <person name="Alvarado L."/>
            <person name="Arachchi H.M."/>
            <person name="Berlin A.M."/>
            <person name="Chapman S.B."/>
            <person name="Gainer-Dewar J."/>
            <person name="Goldberg J."/>
            <person name="Griggs A."/>
            <person name="Gujja S."/>
            <person name="Hansen M."/>
            <person name="Howarth C."/>
            <person name="Imamovic A."/>
            <person name="Ireland A."/>
            <person name="Larimer J."/>
            <person name="McCowan C."/>
            <person name="Murphy C."/>
            <person name="Pearson M."/>
            <person name="Poon T.W."/>
            <person name="Priest M."/>
            <person name="Roberts A."/>
            <person name="Saif S."/>
            <person name="Shea T."/>
            <person name="Sisk P."/>
            <person name="Sykes S."/>
            <person name="Wortman J."/>
            <person name="Nusbaum C."/>
            <person name="Birren B."/>
        </authorList>
    </citation>
    <scope>NUCLEOTIDE SEQUENCE [LARGE SCALE GENOMIC DNA]</scope>
    <source>
        <strain evidence="2 3">P1976</strain>
    </source>
</reference>
<sequence length="78" mass="9342">MEHEQWTASAPGRRVSKRHEVAAQQRVLELEQARQNHQISPNDYNHQLHLSSFSYLANVMAQRRQKMQNQPHFQRSMY</sequence>
<proteinExistence type="predicted"/>
<evidence type="ECO:0000313" key="2">
    <source>
        <dbReference type="EMBL" id="ETO82060.1"/>
    </source>
</evidence>
<protein>
    <submittedName>
        <fullName evidence="2">Uncharacterized protein</fullName>
    </submittedName>
</protein>
<organism evidence="2 3">
    <name type="scientific">Phytophthora nicotianae P1976</name>
    <dbReference type="NCBI Taxonomy" id="1317066"/>
    <lineage>
        <taxon>Eukaryota</taxon>
        <taxon>Sar</taxon>
        <taxon>Stramenopiles</taxon>
        <taxon>Oomycota</taxon>
        <taxon>Peronosporomycetes</taxon>
        <taxon>Peronosporales</taxon>
        <taxon>Peronosporaceae</taxon>
        <taxon>Phytophthora</taxon>
    </lineage>
</organism>
<evidence type="ECO:0000256" key="1">
    <source>
        <dbReference type="SAM" id="MobiDB-lite"/>
    </source>
</evidence>
<evidence type="ECO:0000313" key="3">
    <source>
        <dbReference type="Proteomes" id="UP000028582"/>
    </source>
</evidence>
<accession>A0A081AT49</accession>